<reference evidence="1 2" key="1">
    <citation type="submission" date="2018-07" db="EMBL/GenBank/DDBJ databases">
        <title>Genomic Encyclopedia of Type Strains, Phase IV (KMG-IV): sequencing the most valuable type-strain genomes for metagenomic binning, comparative biology and taxonomic classification.</title>
        <authorList>
            <person name="Goeker M."/>
        </authorList>
    </citation>
    <scope>NUCLEOTIDE SEQUENCE [LARGE SCALE GENOMIC DNA]</scope>
    <source>
        <strain evidence="1 2">DSM 14364</strain>
    </source>
</reference>
<accession>A0A370HHC8</accession>
<organism evidence="1 2">
    <name type="scientific">Microvirga subterranea</name>
    <dbReference type="NCBI Taxonomy" id="186651"/>
    <lineage>
        <taxon>Bacteria</taxon>
        <taxon>Pseudomonadati</taxon>
        <taxon>Pseudomonadota</taxon>
        <taxon>Alphaproteobacteria</taxon>
        <taxon>Hyphomicrobiales</taxon>
        <taxon>Methylobacteriaceae</taxon>
        <taxon>Microvirga</taxon>
    </lineage>
</organism>
<dbReference type="AlphaFoldDB" id="A0A370HHC8"/>
<evidence type="ECO:0000313" key="2">
    <source>
        <dbReference type="Proteomes" id="UP000254925"/>
    </source>
</evidence>
<keyword evidence="2" id="KW-1185">Reference proteome</keyword>
<gene>
    <name evidence="1" type="ORF">DES45_107233</name>
</gene>
<dbReference type="RefSeq" id="WP_114771528.1">
    <property type="nucleotide sequence ID" value="NZ_QQBB01000007.1"/>
</dbReference>
<dbReference type="EMBL" id="QQBB01000007">
    <property type="protein sequence ID" value="RDI57315.1"/>
    <property type="molecule type" value="Genomic_DNA"/>
</dbReference>
<proteinExistence type="predicted"/>
<sequence length="83" mass="8775">MPGIVSLENRLPALWQTSPAPQVGVSAEPAPVVAGPERTEPLGQPVNLAIGHILMNAESLIASVTGLKPQQVHLSVNLARYEF</sequence>
<dbReference type="Proteomes" id="UP000254925">
    <property type="component" value="Unassembled WGS sequence"/>
</dbReference>
<evidence type="ECO:0000313" key="1">
    <source>
        <dbReference type="EMBL" id="RDI57315.1"/>
    </source>
</evidence>
<protein>
    <submittedName>
        <fullName evidence="1">Uncharacterized protein</fullName>
    </submittedName>
</protein>
<comment type="caution">
    <text evidence="1">The sequence shown here is derived from an EMBL/GenBank/DDBJ whole genome shotgun (WGS) entry which is preliminary data.</text>
</comment>
<name>A0A370HHC8_9HYPH</name>